<organism evidence="3 4">
    <name type="scientific">Streblomastix strix</name>
    <dbReference type="NCBI Taxonomy" id="222440"/>
    <lineage>
        <taxon>Eukaryota</taxon>
        <taxon>Metamonada</taxon>
        <taxon>Preaxostyla</taxon>
        <taxon>Oxymonadida</taxon>
        <taxon>Streblomastigidae</taxon>
        <taxon>Streblomastix</taxon>
    </lineage>
</organism>
<keyword evidence="2" id="KW-1133">Transmembrane helix</keyword>
<name>A0A5J4WFN1_9EUKA</name>
<sequence>MDYERLKFAWFILFSSFKPSRIIGSDEYRGRIVVLLKNLSSTSPSTKDKIIYQTQSFPIKEQGVIWREEEDEQEDEQEEDQSEDECIRESELEDEKEEEEEDEQTEQQEEEETDDEDWIYVYEDEDEEQEEQETESESETIEKKEQPEDEWDVETKKKIEEEEYESPFHDPDGKYREEIKKEEEDEIDWEKWTKRETLIEQRKLALKIVGIVVMFIVFVSGVVVIIILLLRGDRFKRNRGRQQKRKQVNDIETEQMIKTNKNQDNLGKKSRNKQGKKIGVDYKNLRYKSGQQNEGDDANEDEVSESGDEVGQNNARARIIEESEMQFDSLGDPAQIAHEYNIPVQHAQILIGNKNERDQQGLSGSEDIHDQDGLMGKKKQAQSDEYSDDEHQVIIL</sequence>
<keyword evidence="2" id="KW-0472">Membrane</keyword>
<reference evidence="3 4" key="1">
    <citation type="submission" date="2019-03" db="EMBL/GenBank/DDBJ databases">
        <title>Single cell metagenomics reveals metabolic interactions within the superorganism composed of flagellate Streblomastix strix and complex community of Bacteroidetes bacteria on its surface.</title>
        <authorList>
            <person name="Treitli S.C."/>
            <person name="Kolisko M."/>
            <person name="Husnik F."/>
            <person name="Keeling P."/>
            <person name="Hampl V."/>
        </authorList>
    </citation>
    <scope>NUCLEOTIDE SEQUENCE [LARGE SCALE GENOMIC DNA]</scope>
    <source>
        <strain evidence="3">ST1C</strain>
    </source>
</reference>
<proteinExistence type="predicted"/>
<evidence type="ECO:0000313" key="3">
    <source>
        <dbReference type="EMBL" id="KAA6393790.1"/>
    </source>
</evidence>
<feature type="compositionally biased region" description="Basic and acidic residues" evidence="1">
    <location>
        <begin position="153"/>
        <end position="173"/>
    </location>
</feature>
<evidence type="ECO:0000313" key="4">
    <source>
        <dbReference type="Proteomes" id="UP000324800"/>
    </source>
</evidence>
<keyword evidence="2" id="KW-0812">Transmembrane</keyword>
<feature type="region of interest" description="Disordered" evidence="1">
    <location>
        <begin position="62"/>
        <end position="173"/>
    </location>
</feature>
<gene>
    <name evidence="3" type="ORF">EZS28_010685</name>
</gene>
<feature type="compositionally biased region" description="Acidic residues" evidence="1">
    <location>
        <begin position="294"/>
        <end position="308"/>
    </location>
</feature>
<dbReference type="EMBL" id="SNRW01002140">
    <property type="protein sequence ID" value="KAA6393790.1"/>
    <property type="molecule type" value="Genomic_DNA"/>
</dbReference>
<feature type="compositionally biased region" description="Acidic residues" evidence="1">
    <location>
        <begin position="68"/>
        <end position="84"/>
    </location>
</feature>
<feature type="compositionally biased region" description="Acidic residues" evidence="1">
    <location>
        <begin position="91"/>
        <end position="139"/>
    </location>
</feature>
<accession>A0A5J4WFN1</accession>
<dbReference type="AlphaFoldDB" id="A0A5J4WFN1"/>
<comment type="caution">
    <text evidence="3">The sequence shown here is derived from an EMBL/GenBank/DDBJ whole genome shotgun (WGS) entry which is preliminary data.</text>
</comment>
<feature type="region of interest" description="Disordered" evidence="1">
    <location>
        <begin position="353"/>
        <end position="396"/>
    </location>
</feature>
<dbReference type="Proteomes" id="UP000324800">
    <property type="component" value="Unassembled WGS sequence"/>
</dbReference>
<evidence type="ECO:0000256" key="2">
    <source>
        <dbReference type="SAM" id="Phobius"/>
    </source>
</evidence>
<feature type="region of interest" description="Disordered" evidence="1">
    <location>
        <begin position="239"/>
        <end position="313"/>
    </location>
</feature>
<feature type="transmembrane region" description="Helical" evidence="2">
    <location>
        <begin position="204"/>
        <end position="230"/>
    </location>
</feature>
<protein>
    <submittedName>
        <fullName evidence="3">Uncharacterized protein</fullName>
    </submittedName>
</protein>
<feature type="compositionally biased region" description="Polar residues" evidence="1">
    <location>
        <begin position="256"/>
        <end position="265"/>
    </location>
</feature>
<evidence type="ECO:0000256" key="1">
    <source>
        <dbReference type="SAM" id="MobiDB-lite"/>
    </source>
</evidence>